<reference evidence="3 4" key="1">
    <citation type="journal article" date="2015" name="Nature">
        <title>rRNA introns, odd ribosomes, and small enigmatic genomes across a large radiation of phyla.</title>
        <authorList>
            <person name="Brown C.T."/>
            <person name="Hug L.A."/>
            <person name="Thomas B.C."/>
            <person name="Sharon I."/>
            <person name="Castelle C.J."/>
            <person name="Singh A."/>
            <person name="Wilkins M.J."/>
            <person name="Williams K.H."/>
            <person name="Banfield J.F."/>
        </authorList>
    </citation>
    <scope>NUCLEOTIDE SEQUENCE [LARGE SCALE GENOMIC DNA]</scope>
</reference>
<protein>
    <submittedName>
        <fullName evidence="3">Capsule synthesis protein, CapA</fullName>
    </submittedName>
</protein>
<dbReference type="InterPro" id="IPR029052">
    <property type="entry name" value="Metallo-depent_PP-like"/>
</dbReference>
<gene>
    <name evidence="3" type="ORF">UT18_C0020G0001</name>
</gene>
<comment type="caution">
    <text evidence="3">The sequence shown here is derived from an EMBL/GenBank/DDBJ whole genome shotgun (WGS) entry which is preliminary data.</text>
</comment>
<evidence type="ECO:0000313" key="4">
    <source>
        <dbReference type="Proteomes" id="UP000034207"/>
    </source>
</evidence>
<proteinExistence type="inferred from homology"/>
<dbReference type="PANTHER" id="PTHR33393:SF11">
    <property type="entry name" value="POLYGLUTAMINE SYNTHESIS ACCESSORY PROTEIN RV0574C-RELATED"/>
    <property type="match status" value="1"/>
</dbReference>
<feature type="non-terminal residue" evidence="3">
    <location>
        <position position="1"/>
    </location>
</feature>
<name>A0A0G0P5I9_UNCC2</name>
<dbReference type="EMBL" id="LBVV01000020">
    <property type="protein sequence ID" value="KKQ93394.1"/>
    <property type="molecule type" value="Genomic_DNA"/>
</dbReference>
<dbReference type="SUPFAM" id="SSF56300">
    <property type="entry name" value="Metallo-dependent phosphatases"/>
    <property type="match status" value="1"/>
</dbReference>
<dbReference type="Proteomes" id="UP000034207">
    <property type="component" value="Unassembled WGS sequence"/>
</dbReference>
<accession>A0A0G0P5I9</accession>
<feature type="domain" description="Capsule synthesis protein CapA" evidence="2">
    <location>
        <begin position="3"/>
        <end position="146"/>
    </location>
</feature>
<dbReference type="InterPro" id="IPR019079">
    <property type="entry name" value="Capsule_synth_CapA"/>
</dbReference>
<dbReference type="InterPro" id="IPR052169">
    <property type="entry name" value="CW_Biosynth-Accessory"/>
</dbReference>
<dbReference type="PANTHER" id="PTHR33393">
    <property type="entry name" value="POLYGLUTAMINE SYNTHESIS ACCESSORY PROTEIN RV0574C-RELATED"/>
    <property type="match status" value="1"/>
</dbReference>
<evidence type="ECO:0000256" key="1">
    <source>
        <dbReference type="ARBA" id="ARBA00005662"/>
    </source>
</evidence>
<sequence>ITDNKMDYVGGGESEADAASYKVIKNRNHGFAFISFNILAGGLAAKDETAGVYHMITDRTLNIDSSQKDDISLLIANAKKESDYLIAYINVSKDSRDPSTEAKNVAHSLAEMGADLIICGNSSISGGVEYYKNKFIDYGLGNFISDTWLQTGRQGIILKAIFYKEKLASVVLSPISIIDQYKPVFASEKEQAQEGLVKNFRQ</sequence>
<evidence type="ECO:0000259" key="2">
    <source>
        <dbReference type="Pfam" id="PF09587"/>
    </source>
</evidence>
<dbReference type="Pfam" id="PF09587">
    <property type="entry name" value="PGA_cap"/>
    <property type="match status" value="1"/>
</dbReference>
<dbReference type="AlphaFoldDB" id="A0A0G0P5I9"/>
<organism evidence="3 4">
    <name type="scientific">candidate division CPR2 bacterium GW2011_GWC2_39_10</name>
    <dbReference type="NCBI Taxonomy" id="1618345"/>
    <lineage>
        <taxon>Bacteria</taxon>
        <taxon>Bacteria division CPR2</taxon>
    </lineage>
</organism>
<dbReference type="STRING" id="1618345.UT18_C0020G0001"/>
<evidence type="ECO:0000313" key="3">
    <source>
        <dbReference type="EMBL" id="KKQ93394.1"/>
    </source>
</evidence>
<comment type="similarity">
    <text evidence="1">Belongs to the CapA family.</text>
</comment>